<comment type="function">
    <text evidence="9">Single strand-specific metallo-endoribonuclease involved in late-stage 70S ribosome quality control and in maturation of the 3' terminus of the 16S rRNA.</text>
</comment>
<keyword evidence="5 9" id="KW-0479">Metal-binding</keyword>
<evidence type="ECO:0000256" key="2">
    <source>
        <dbReference type="ARBA" id="ARBA00022517"/>
    </source>
</evidence>
<dbReference type="Proteomes" id="UP000318336">
    <property type="component" value="Unassembled WGS sequence"/>
</dbReference>
<evidence type="ECO:0000313" key="11">
    <source>
        <dbReference type="Proteomes" id="UP000318336"/>
    </source>
</evidence>
<dbReference type="Gene3D" id="3.40.390.30">
    <property type="entry name" value="Metalloproteases ('zincins'), catalytic domain"/>
    <property type="match status" value="1"/>
</dbReference>
<dbReference type="GO" id="GO:0004222">
    <property type="term" value="F:metalloendopeptidase activity"/>
    <property type="evidence" value="ECO:0007669"/>
    <property type="project" value="InterPro"/>
</dbReference>
<gene>
    <name evidence="9" type="primary">ybeY</name>
    <name evidence="10" type="ORF">FB554_1712</name>
</gene>
<dbReference type="NCBIfam" id="TIGR00043">
    <property type="entry name" value="rRNA maturation RNase YbeY"/>
    <property type="match status" value="1"/>
</dbReference>
<dbReference type="GO" id="GO:0004521">
    <property type="term" value="F:RNA endonuclease activity"/>
    <property type="evidence" value="ECO:0007669"/>
    <property type="project" value="UniProtKB-UniRule"/>
</dbReference>
<protein>
    <recommendedName>
        <fullName evidence="9">Endoribonuclease YbeY</fullName>
        <ecNumber evidence="9">3.1.-.-</ecNumber>
    </recommendedName>
</protein>
<feature type="binding site" evidence="9">
    <location>
        <position position="126"/>
    </location>
    <ligand>
        <name>Zn(2+)</name>
        <dbReference type="ChEBI" id="CHEBI:29105"/>
        <note>catalytic</note>
    </ligand>
</feature>
<evidence type="ECO:0000256" key="3">
    <source>
        <dbReference type="ARBA" id="ARBA00022552"/>
    </source>
</evidence>
<dbReference type="GO" id="GO:0008270">
    <property type="term" value="F:zinc ion binding"/>
    <property type="evidence" value="ECO:0007669"/>
    <property type="project" value="UniProtKB-UniRule"/>
</dbReference>
<name>A0A542XCI5_9MICO</name>
<dbReference type="GO" id="GO:0005737">
    <property type="term" value="C:cytoplasm"/>
    <property type="evidence" value="ECO:0007669"/>
    <property type="project" value="UniProtKB-SubCell"/>
</dbReference>
<dbReference type="PANTHER" id="PTHR46986">
    <property type="entry name" value="ENDORIBONUCLEASE YBEY, CHLOROPLASTIC"/>
    <property type="match status" value="1"/>
</dbReference>
<keyword evidence="9" id="KW-0963">Cytoplasm</keyword>
<dbReference type="HAMAP" id="MF_00009">
    <property type="entry name" value="Endoribonucl_YbeY"/>
    <property type="match status" value="1"/>
</dbReference>
<comment type="subcellular location">
    <subcellularLocation>
        <location evidence="9">Cytoplasm</location>
    </subcellularLocation>
</comment>
<dbReference type="PANTHER" id="PTHR46986:SF1">
    <property type="entry name" value="ENDORIBONUCLEASE YBEY, CHLOROPLASTIC"/>
    <property type="match status" value="1"/>
</dbReference>
<comment type="similarity">
    <text evidence="1 9">Belongs to the endoribonuclease YbeY family.</text>
</comment>
<keyword evidence="2 9" id="KW-0690">Ribosome biogenesis</keyword>
<evidence type="ECO:0000256" key="5">
    <source>
        <dbReference type="ARBA" id="ARBA00022723"/>
    </source>
</evidence>
<comment type="cofactor">
    <cofactor evidence="9">
        <name>Zn(2+)</name>
        <dbReference type="ChEBI" id="CHEBI:29105"/>
    </cofactor>
    <text evidence="9">Binds 1 zinc ion.</text>
</comment>
<reference evidence="10 11" key="1">
    <citation type="submission" date="2019-06" db="EMBL/GenBank/DDBJ databases">
        <title>Sequencing the genomes of 1000 actinobacteria strains.</title>
        <authorList>
            <person name="Klenk H.-P."/>
        </authorList>
    </citation>
    <scope>NUCLEOTIDE SEQUENCE [LARGE SCALE GENOMIC DNA]</scope>
    <source>
        <strain evidence="10 11">DSM 24617</strain>
    </source>
</reference>
<feature type="binding site" evidence="9">
    <location>
        <position position="116"/>
    </location>
    <ligand>
        <name>Zn(2+)</name>
        <dbReference type="ChEBI" id="CHEBI:29105"/>
        <note>catalytic</note>
    </ligand>
</feature>
<evidence type="ECO:0000256" key="6">
    <source>
        <dbReference type="ARBA" id="ARBA00022759"/>
    </source>
</evidence>
<evidence type="ECO:0000256" key="9">
    <source>
        <dbReference type="HAMAP-Rule" id="MF_00009"/>
    </source>
</evidence>
<dbReference type="InterPro" id="IPR002036">
    <property type="entry name" value="YbeY"/>
</dbReference>
<proteinExistence type="inferred from homology"/>
<evidence type="ECO:0000256" key="7">
    <source>
        <dbReference type="ARBA" id="ARBA00022801"/>
    </source>
</evidence>
<comment type="caution">
    <text evidence="10">The sequence shown here is derived from an EMBL/GenBank/DDBJ whole genome shotgun (WGS) entry which is preliminary data.</text>
</comment>
<evidence type="ECO:0000256" key="1">
    <source>
        <dbReference type="ARBA" id="ARBA00010875"/>
    </source>
</evidence>
<dbReference type="SUPFAM" id="SSF55486">
    <property type="entry name" value="Metalloproteases ('zincins'), catalytic domain"/>
    <property type="match status" value="1"/>
</dbReference>
<dbReference type="InterPro" id="IPR023091">
    <property type="entry name" value="MetalPrtase_cat_dom_sf_prd"/>
</dbReference>
<evidence type="ECO:0000313" key="10">
    <source>
        <dbReference type="EMBL" id="TQL33562.1"/>
    </source>
</evidence>
<feature type="binding site" evidence="9">
    <location>
        <position position="120"/>
    </location>
    <ligand>
        <name>Zn(2+)</name>
        <dbReference type="ChEBI" id="CHEBI:29105"/>
        <note>catalytic</note>
    </ligand>
</feature>
<dbReference type="GO" id="GO:0006364">
    <property type="term" value="P:rRNA processing"/>
    <property type="evidence" value="ECO:0007669"/>
    <property type="project" value="UniProtKB-UniRule"/>
</dbReference>
<dbReference type="Pfam" id="PF02130">
    <property type="entry name" value="YbeY"/>
    <property type="match status" value="1"/>
</dbReference>
<evidence type="ECO:0000256" key="8">
    <source>
        <dbReference type="ARBA" id="ARBA00022833"/>
    </source>
</evidence>
<sequence length="163" mass="18168">MSIDVLNETEVEVDLDELHEVARYAMDEMHVHPQADLAIRVIDEAAMEVLHVQWMDLPGPTDVMSFPMDELRPGRAGEPSEEGVLGDIVLCPTVAARQAAEAGHTTQEELLLLTVHGVLHLLGFDHAEPRERQEMFDLQRTLLLTFLARRGSDARITPPSGKE</sequence>
<dbReference type="OrthoDB" id="9807740at2"/>
<dbReference type="InterPro" id="IPR020549">
    <property type="entry name" value="YbeY_CS"/>
</dbReference>
<keyword evidence="7 9" id="KW-0378">Hydrolase</keyword>
<dbReference type="AlphaFoldDB" id="A0A542XCI5"/>
<dbReference type="EC" id="3.1.-.-" evidence="9"/>
<organism evidence="10 11">
    <name type="scientific">Barrientosiimonas humi</name>
    <dbReference type="NCBI Taxonomy" id="999931"/>
    <lineage>
        <taxon>Bacteria</taxon>
        <taxon>Bacillati</taxon>
        <taxon>Actinomycetota</taxon>
        <taxon>Actinomycetes</taxon>
        <taxon>Micrococcales</taxon>
        <taxon>Dermacoccaceae</taxon>
        <taxon>Barrientosiimonas</taxon>
    </lineage>
</organism>
<dbReference type="RefSeq" id="WP_142005561.1">
    <property type="nucleotide sequence ID" value="NZ_CAJTBP010000001.1"/>
</dbReference>
<accession>A0A542XCI5</accession>
<dbReference type="PROSITE" id="PS01306">
    <property type="entry name" value="UPF0054"/>
    <property type="match status" value="1"/>
</dbReference>
<keyword evidence="11" id="KW-1185">Reference proteome</keyword>
<keyword evidence="3 9" id="KW-0698">rRNA processing</keyword>
<keyword evidence="6 9" id="KW-0255">Endonuclease</keyword>
<keyword evidence="8 9" id="KW-0862">Zinc</keyword>
<evidence type="ECO:0000256" key="4">
    <source>
        <dbReference type="ARBA" id="ARBA00022722"/>
    </source>
</evidence>
<keyword evidence="4 9" id="KW-0540">Nuclease</keyword>
<dbReference type="EMBL" id="VFOK01000001">
    <property type="protein sequence ID" value="TQL33562.1"/>
    <property type="molecule type" value="Genomic_DNA"/>
</dbReference>